<proteinExistence type="predicted"/>
<protein>
    <submittedName>
        <fullName evidence="3">Xaa-Pro peptidase family protein</fullName>
    </submittedName>
</protein>
<dbReference type="SUPFAM" id="SSF55920">
    <property type="entry name" value="Creatinase/aminopeptidase"/>
    <property type="match status" value="1"/>
</dbReference>
<dbReference type="Proteomes" id="UP001165569">
    <property type="component" value="Unassembled WGS sequence"/>
</dbReference>
<keyword evidence="5" id="KW-1185">Reference proteome</keyword>
<dbReference type="Gene3D" id="3.90.230.10">
    <property type="entry name" value="Creatinase/methionine aminopeptidase superfamily"/>
    <property type="match status" value="1"/>
</dbReference>
<dbReference type="Gene3D" id="3.40.350.10">
    <property type="entry name" value="Creatinase/prolidase N-terminal domain"/>
    <property type="match status" value="1"/>
</dbReference>
<dbReference type="Pfam" id="PF01321">
    <property type="entry name" value="Creatinase_N"/>
    <property type="match status" value="1"/>
</dbReference>
<evidence type="ECO:0000313" key="3">
    <source>
        <dbReference type="EMBL" id="MCV9878061.1"/>
    </source>
</evidence>
<dbReference type="SUPFAM" id="SSF53092">
    <property type="entry name" value="Creatinase/prolidase N-terminal domain"/>
    <property type="match status" value="1"/>
</dbReference>
<dbReference type="InterPro" id="IPR036005">
    <property type="entry name" value="Creatinase/aminopeptidase-like"/>
</dbReference>
<evidence type="ECO:0000259" key="1">
    <source>
        <dbReference type="Pfam" id="PF00557"/>
    </source>
</evidence>
<comment type="caution">
    <text evidence="3">The sequence shown here is derived from an EMBL/GenBank/DDBJ whole genome shotgun (WGS) entry which is preliminary data.</text>
</comment>
<dbReference type="Proteomes" id="UP001165568">
    <property type="component" value="Unassembled WGS sequence"/>
</dbReference>
<evidence type="ECO:0000313" key="6">
    <source>
        <dbReference type="Proteomes" id="UP001165569"/>
    </source>
</evidence>
<gene>
    <name evidence="3" type="ORF">NC803_04255</name>
    <name evidence="4" type="ORF">NC856_03675</name>
</gene>
<dbReference type="EMBL" id="JAMPJU010000002">
    <property type="protein sequence ID" value="MCV9881375.1"/>
    <property type="molecule type" value="Genomic_DNA"/>
</dbReference>
<dbReference type="InterPro" id="IPR029149">
    <property type="entry name" value="Creatin/AminoP/Spt16_N"/>
</dbReference>
<feature type="domain" description="Creatinase N-terminal" evidence="2">
    <location>
        <begin position="17"/>
        <end position="152"/>
    </location>
</feature>
<dbReference type="PANTHER" id="PTHR46112:SF2">
    <property type="entry name" value="XAA-PRO AMINOPEPTIDASE P-RELATED"/>
    <property type="match status" value="1"/>
</dbReference>
<dbReference type="InterPro" id="IPR050659">
    <property type="entry name" value="Peptidase_M24B"/>
</dbReference>
<evidence type="ECO:0000259" key="2">
    <source>
        <dbReference type="Pfam" id="PF01321"/>
    </source>
</evidence>
<dbReference type="CDD" id="cd01066">
    <property type="entry name" value="APP_MetAP"/>
    <property type="match status" value="1"/>
</dbReference>
<feature type="domain" description="Peptidase M24" evidence="1">
    <location>
        <begin position="161"/>
        <end position="363"/>
    </location>
</feature>
<organism evidence="3 6">
    <name type="scientific">Brenneria izbisi</name>
    <dbReference type="NCBI Taxonomy" id="2939450"/>
    <lineage>
        <taxon>Bacteria</taxon>
        <taxon>Pseudomonadati</taxon>
        <taxon>Pseudomonadota</taxon>
        <taxon>Gammaproteobacteria</taxon>
        <taxon>Enterobacterales</taxon>
        <taxon>Pectobacteriaceae</taxon>
        <taxon>Brenneria</taxon>
    </lineage>
</organism>
<dbReference type="PANTHER" id="PTHR46112">
    <property type="entry name" value="AMINOPEPTIDASE"/>
    <property type="match status" value="1"/>
</dbReference>
<dbReference type="RefSeq" id="WP_264089082.1">
    <property type="nucleotide sequence ID" value="NZ_JAMPJT010000002.1"/>
</dbReference>
<evidence type="ECO:0000313" key="4">
    <source>
        <dbReference type="EMBL" id="MCV9881375.1"/>
    </source>
</evidence>
<dbReference type="EMBL" id="JAMPJT010000002">
    <property type="protein sequence ID" value="MCV9878061.1"/>
    <property type="molecule type" value="Genomic_DNA"/>
</dbReference>
<sequence length="381" mass="43507">MNSCNEIIFTPEEYHQRVEIVRAYMRQKNIELLIVDQAEFLYYLTGFGISENLYRACLLTLQDAPVMIFRAMDAHTFQENSWVTDTVTFSDWQDPVDILIDTIMHRGWDRLNVGMDFDSYNMTVKRFNRLQNRFPEQSFRDFSGVLELLRECKTEQEIRYLSDASKACDLALSSAVSEVREGKTGRDVASVVHQVFMRNGVDSNRCGIITLGEGNSFLHGNLYNHPLVSGDILHTELVAFKHGYSARLMRPIVIGKASPQQKALAEQLITIQDKQFAAMKPGVVAKDIDSLARDAVITSGFRKDYASITGYALGYYPRFSPRTSDFSRVFLPNAEWRLKSGMVFHMYIYAQGLAFSETIAITEQGHQRLTQAPRQLFIADR</sequence>
<dbReference type="InterPro" id="IPR000994">
    <property type="entry name" value="Pept_M24"/>
</dbReference>
<dbReference type="Pfam" id="PF00557">
    <property type="entry name" value="Peptidase_M24"/>
    <property type="match status" value="1"/>
</dbReference>
<accession>A0AA42C4K5</accession>
<dbReference type="InterPro" id="IPR000587">
    <property type="entry name" value="Creatinase_N"/>
</dbReference>
<dbReference type="AlphaFoldDB" id="A0AA42C4K5"/>
<name>A0AA42C4K5_9GAMM</name>
<reference evidence="3" key="1">
    <citation type="submission" date="2022-04" db="EMBL/GenBank/DDBJ databases">
        <title>Brenneria sp. isolated from walnut trees in Serbia.</title>
        <authorList>
            <person name="Gasic K."/>
            <person name="Zlatkovic N."/>
            <person name="Kuzmanovic N."/>
        </authorList>
    </citation>
    <scope>NUCLEOTIDE SEQUENCE</scope>
    <source>
        <strain evidence="4">KBI 423</strain>
        <strain evidence="3">KBI 447</strain>
    </source>
</reference>
<evidence type="ECO:0000313" key="5">
    <source>
        <dbReference type="Proteomes" id="UP001165568"/>
    </source>
</evidence>